<dbReference type="AlphaFoldDB" id="A0A516SM69"/>
<feature type="transmembrane region" description="Helical" evidence="1">
    <location>
        <begin position="12"/>
        <end position="32"/>
    </location>
</feature>
<dbReference type="Pfam" id="PF07963">
    <property type="entry name" value="N_methyl"/>
    <property type="match status" value="1"/>
</dbReference>
<dbReference type="OrthoDB" id="5296638at2"/>
<proteinExistence type="predicted"/>
<dbReference type="Proteomes" id="UP000317550">
    <property type="component" value="Chromosome"/>
</dbReference>
<keyword evidence="1" id="KW-0472">Membrane</keyword>
<accession>A0A516SM69</accession>
<dbReference type="GO" id="GO:0043683">
    <property type="term" value="P:type IV pilus assembly"/>
    <property type="evidence" value="ECO:0007669"/>
    <property type="project" value="InterPro"/>
</dbReference>
<gene>
    <name evidence="2" type="ORF">FNU76_09520</name>
</gene>
<organism evidence="2 3">
    <name type="scientific">Chitinimonas arctica</name>
    <dbReference type="NCBI Taxonomy" id="2594795"/>
    <lineage>
        <taxon>Bacteria</taxon>
        <taxon>Pseudomonadati</taxon>
        <taxon>Pseudomonadota</taxon>
        <taxon>Betaproteobacteria</taxon>
        <taxon>Neisseriales</taxon>
        <taxon>Chitinibacteraceae</taxon>
        <taxon>Chitinimonas</taxon>
    </lineage>
</organism>
<sequence length="132" mass="14410">MPSSRARGFTLIELMIVVAIIGGLLAIALPAYSRYMIKSRRGGAEAALIAAAQDCERFFTMNQTYASCILTTDAVFDDIKKDYDMSVDANGITVTPKTTGRQKNDGAVRIEFSGARKWDKNNNASFEAGEVF</sequence>
<dbReference type="Gene3D" id="3.30.700.10">
    <property type="entry name" value="Glycoprotein, Type 4 Pilin"/>
    <property type="match status" value="1"/>
</dbReference>
<evidence type="ECO:0000256" key="1">
    <source>
        <dbReference type="SAM" id="Phobius"/>
    </source>
</evidence>
<name>A0A516SM69_9NEIS</name>
<dbReference type="SUPFAM" id="SSF54523">
    <property type="entry name" value="Pili subunits"/>
    <property type="match status" value="1"/>
</dbReference>
<evidence type="ECO:0000313" key="2">
    <source>
        <dbReference type="EMBL" id="QDQ29256.1"/>
    </source>
</evidence>
<dbReference type="InterPro" id="IPR031982">
    <property type="entry name" value="PilE-like"/>
</dbReference>
<evidence type="ECO:0000313" key="3">
    <source>
        <dbReference type="Proteomes" id="UP000317550"/>
    </source>
</evidence>
<keyword evidence="3" id="KW-1185">Reference proteome</keyword>
<dbReference type="EMBL" id="CP041730">
    <property type="protein sequence ID" value="QDQ29256.1"/>
    <property type="molecule type" value="Genomic_DNA"/>
</dbReference>
<dbReference type="NCBIfam" id="TIGR02532">
    <property type="entry name" value="IV_pilin_GFxxxE"/>
    <property type="match status" value="1"/>
</dbReference>
<dbReference type="PROSITE" id="PS00409">
    <property type="entry name" value="PROKAR_NTER_METHYL"/>
    <property type="match status" value="1"/>
</dbReference>
<dbReference type="RefSeq" id="WP_144280620.1">
    <property type="nucleotide sequence ID" value="NZ_CP041730.1"/>
</dbReference>
<reference evidence="3" key="1">
    <citation type="submission" date="2019-07" db="EMBL/GenBank/DDBJ databases">
        <title>Chitinimonas sp. nov., isolated from Ny-Alesund, arctica soil.</title>
        <authorList>
            <person name="Xu Q."/>
            <person name="Peng F."/>
        </authorList>
    </citation>
    <scope>NUCLEOTIDE SEQUENCE [LARGE SCALE GENOMIC DNA]</scope>
    <source>
        <strain evidence="3">R3-44</strain>
    </source>
</reference>
<keyword evidence="1" id="KW-1133">Transmembrane helix</keyword>
<dbReference type="InterPro" id="IPR045584">
    <property type="entry name" value="Pilin-like"/>
</dbReference>
<dbReference type="InterPro" id="IPR012902">
    <property type="entry name" value="N_methyl_site"/>
</dbReference>
<protein>
    <submittedName>
        <fullName evidence="2">Prepilin-type N-terminal cleavage/methylation domain-containing protein</fullName>
    </submittedName>
</protein>
<keyword evidence="1" id="KW-0812">Transmembrane</keyword>
<dbReference type="Pfam" id="PF16732">
    <property type="entry name" value="ComP_DUS"/>
    <property type="match status" value="1"/>
</dbReference>
<dbReference type="KEGG" id="cari:FNU76_09520"/>